<dbReference type="InterPro" id="IPR003329">
    <property type="entry name" value="Cytidylyl_trans"/>
</dbReference>
<dbReference type="InterPro" id="IPR029044">
    <property type="entry name" value="Nucleotide-diphossugar_trans"/>
</dbReference>
<proteinExistence type="predicted"/>
<evidence type="ECO:0000313" key="1">
    <source>
        <dbReference type="EMBL" id="OGY16990.1"/>
    </source>
</evidence>
<reference evidence="1 2" key="1">
    <citation type="journal article" date="2016" name="Nat. Commun.">
        <title>Thousands of microbial genomes shed light on interconnected biogeochemical processes in an aquifer system.</title>
        <authorList>
            <person name="Anantharaman K."/>
            <person name="Brown C.T."/>
            <person name="Hug L.A."/>
            <person name="Sharon I."/>
            <person name="Castelle C.J."/>
            <person name="Probst A.J."/>
            <person name="Thomas B.C."/>
            <person name="Singh A."/>
            <person name="Wilkins M.J."/>
            <person name="Karaoz U."/>
            <person name="Brodie E.L."/>
            <person name="Williams K.H."/>
            <person name="Hubbard S.S."/>
            <person name="Banfield J.F."/>
        </authorList>
    </citation>
    <scope>NUCLEOTIDE SEQUENCE [LARGE SCALE GENOMIC DNA]</scope>
</reference>
<dbReference type="AlphaFoldDB" id="A0A1G1VNL7"/>
<organism evidence="1 2">
    <name type="scientific">Candidatus Chisholmbacteria bacterium RIFCSPHIGHO2_01_FULL_48_12</name>
    <dbReference type="NCBI Taxonomy" id="1797589"/>
    <lineage>
        <taxon>Bacteria</taxon>
        <taxon>Candidatus Chisholmiibacteriota</taxon>
    </lineage>
</organism>
<protein>
    <recommendedName>
        <fullName evidence="3">Acylneuraminate cytidylyltransferase</fullName>
    </recommendedName>
</protein>
<dbReference type="GO" id="GO:0005829">
    <property type="term" value="C:cytosol"/>
    <property type="evidence" value="ECO:0007669"/>
    <property type="project" value="TreeGrafter"/>
</dbReference>
<dbReference type="Pfam" id="PF02348">
    <property type="entry name" value="CTP_transf_3"/>
    <property type="match status" value="1"/>
</dbReference>
<name>A0A1G1VNL7_9BACT</name>
<sequence>MNTVAIIQARMGSTRLPGKVLKPILGQPMLAREVARVARAKLVDQIVIATSTNPADSSIAALADALGLACYRGSEIDVLDRFYQTAQKFSADPIIRLTSDCPLIDPQIIDQTVSVFTSSSADYVSNHHLRSFPVGMDVEVVKFRALELAWRQADSAYDREHATAYVYNPAHHFRLKGIVAPAQLRRPKLRLTVDELADLKLVRRIYQLLYPSKPDFTLKDILNLLDANPNLVKINLPVIQKPAKYYKALLLPGH</sequence>
<accession>A0A1G1VNL7</accession>
<dbReference type="Gene3D" id="3.90.550.10">
    <property type="entry name" value="Spore Coat Polysaccharide Biosynthesis Protein SpsA, Chain A"/>
    <property type="match status" value="1"/>
</dbReference>
<comment type="caution">
    <text evidence="1">The sequence shown here is derived from an EMBL/GenBank/DDBJ whole genome shotgun (WGS) entry which is preliminary data.</text>
</comment>
<dbReference type="PANTHER" id="PTHR42866:SF1">
    <property type="entry name" value="SPORE COAT POLYSACCHARIDE BIOSYNTHESIS PROTEIN SPSF"/>
    <property type="match status" value="1"/>
</dbReference>
<dbReference type="Proteomes" id="UP000177324">
    <property type="component" value="Unassembled WGS sequence"/>
</dbReference>
<dbReference type="STRING" id="1797589.A2784_04090"/>
<dbReference type="CDD" id="cd02518">
    <property type="entry name" value="GT2_SpsF"/>
    <property type="match status" value="1"/>
</dbReference>
<dbReference type="PANTHER" id="PTHR42866">
    <property type="entry name" value="3-DEOXY-MANNO-OCTULOSONATE CYTIDYLYLTRANSFERASE"/>
    <property type="match status" value="1"/>
</dbReference>
<evidence type="ECO:0008006" key="3">
    <source>
        <dbReference type="Google" id="ProtNLM"/>
    </source>
</evidence>
<gene>
    <name evidence="1" type="ORF">A2784_04090</name>
</gene>
<dbReference type="EMBL" id="MHCH01000036">
    <property type="protein sequence ID" value="OGY16990.1"/>
    <property type="molecule type" value="Genomic_DNA"/>
</dbReference>
<dbReference type="SUPFAM" id="SSF53448">
    <property type="entry name" value="Nucleotide-diphospho-sugar transferases"/>
    <property type="match status" value="1"/>
</dbReference>
<evidence type="ECO:0000313" key="2">
    <source>
        <dbReference type="Proteomes" id="UP000177324"/>
    </source>
</evidence>